<dbReference type="InterPro" id="IPR046348">
    <property type="entry name" value="SIS_dom_sf"/>
</dbReference>
<evidence type="ECO:0000256" key="3">
    <source>
        <dbReference type="ARBA" id="ARBA00023163"/>
    </source>
</evidence>
<dbReference type="InterPro" id="IPR047640">
    <property type="entry name" value="RpiR-like"/>
</dbReference>
<evidence type="ECO:0000256" key="2">
    <source>
        <dbReference type="ARBA" id="ARBA00023125"/>
    </source>
</evidence>
<dbReference type="Pfam" id="PF01380">
    <property type="entry name" value="SIS"/>
    <property type="match status" value="1"/>
</dbReference>
<keyword evidence="7" id="KW-1185">Reference proteome</keyword>
<dbReference type="SUPFAM" id="SSF53697">
    <property type="entry name" value="SIS domain"/>
    <property type="match status" value="1"/>
</dbReference>
<dbReference type="CDD" id="cd05013">
    <property type="entry name" value="SIS_RpiR"/>
    <property type="match status" value="1"/>
</dbReference>
<dbReference type="RefSeq" id="WP_138318653.1">
    <property type="nucleotide sequence ID" value="NZ_VCBC01000003.1"/>
</dbReference>
<feature type="domain" description="HTH rpiR-type" evidence="4">
    <location>
        <begin position="1"/>
        <end position="77"/>
    </location>
</feature>
<dbReference type="Gene3D" id="1.10.10.10">
    <property type="entry name" value="Winged helix-like DNA-binding domain superfamily/Winged helix DNA-binding domain"/>
    <property type="match status" value="1"/>
</dbReference>
<dbReference type="Gene3D" id="3.40.50.10490">
    <property type="entry name" value="Glucose-6-phosphate isomerase like protein, domain 1"/>
    <property type="match status" value="1"/>
</dbReference>
<dbReference type="PANTHER" id="PTHR30514:SF17">
    <property type="entry name" value="HTH-TYPE TRANSCRIPTIONAL REGULATOR MURR"/>
    <property type="match status" value="1"/>
</dbReference>
<dbReference type="PANTHER" id="PTHR30514">
    <property type="entry name" value="GLUCOKINASE"/>
    <property type="match status" value="1"/>
</dbReference>
<keyword evidence="2" id="KW-0238">DNA-binding</keyword>
<dbReference type="InterPro" id="IPR036388">
    <property type="entry name" value="WH-like_DNA-bd_sf"/>
</dbReference>
<accession>A0A5R9IVI1</accession>
<reference evidence="6 7" key="1">
    <citation type="submission" date="2019-05" db="EMBL/GenBank/DDBJ databases">
        <title>Genome sequences of Thalassotalea litorea 1K03283.</title>
        <authorList>
            <person name="Zhang D."/>
        </authorList>
    </citation>
    <scope>NUCLEOTIDE SEQUENCE [LARGE SCALE GENOMIC DNA]</scope>
    <source>
        <strain evidence="6 7">MCCC 1K03283</strain>
    </source>
</reference>
<dbReference type="InterPro" id="IPR001347">
    <property type="entry name" value="SIS_dom"/>
</dbReference>
<feature type="domain" description="SIS" evidence="5">
    <location>
        <begin position="123"/>
        <end position="263"/>
    </location>
</feature>
<dbReference type="GO" id="GO:1901135">
    <property type="term" value="P:carbohydrate derivative metabolic process"/>
    <property type="evidence" value="ECO:0007669"/>
    <property type="project" value="InterPro"/>
</dbReference>
<dbReference type="AlphaFoldDB" id="A0A5R9IVI1"/>
<evidence type="ECO:0000313" key="6">
    <source>
        <dbReference type="EMBL" id="TLU67371.1"/>
    </source>
</evidence>
<protein>
    <submittedName>
        <fullName evidence="6">MurR/RpiR family transcriptional regulator</fullName>
    </submittedName>
</protein>
<evidence type="ECO:0000256" key="1">
    <source>
        <dbReference type="ARBA" id="ARBA00023015"/>
    </source>
</evidence>
<dbReference type="PROSITE" id="PS51071">
    <property type="entry name" value="HTH_RPIR"/>
    <property type="match status" value="1"/>
</dbReference>
<keyword evidence="3" id="KW-0804">Transcription</keyword>
<dbReference type="EMBL" id="VCBC01000003">
    <property type="protein sequence ID" value="TLU67371.1"/>
    <property type="molecule type" value="Genomic_DNA"/>
</dbReference>
<evidence type="ECO:0000259" key="5">
    <source>
        <dbReference type="PROSITE" id="PS51464"/>
    </source>
</evidence>
<dbReference type="SUPFAM" id="SSF46689">
    <property type="entry name" value="Homeodomain-like"/>
    <property type="match status" value="1"/>
</dbReference>
<dbReference type="GO" id="GO:0003700">
    <property type="term" value="F:DNA-binding transcription factor activity"/>
    <property type="evidence" value="ECO:0007669"/>
    <property type="project" value="InterPro"/>
</dbReference>
<comment type="caution">
    <text evidence="6">The sequence shown here is derived from an EMBL/GenBank/DDBJ whole genome shotgun (WGS) entry which is preliminary data.</text>
</comment>
<dbReference type="GO" id="GO:0003677">
    <property type="term" value="F:DNA binding"/>
    <property type="evidence" value="ECO:0007669"/>
    <property type="project" value="UniProtKB-KW"/>
</dbReference>
<dbReference type="InterPro" id="IPR035472">
    <property type="entry name" value="RpiR-like_SIS"/>
</dbReference>
<organism evidence="6 7">
    <name type="scientific">Thalassotalea litorea</name>
    <dbReference type="NCBI Taxonomy" id="2020715"/>
    <lineage>
        <taxon>Bacteria</taxon>
        <taxon>Pseudomonadati</taxon>
        <taxon>Pseudomonadota</taxon>
        <taxon>Gammaproteobacteria</taxon>
        <taxon>Alteromonadales</taxon>
        <taxon>Colwelliaceae</taxon>
        <taxon>Thalassotalea</taxon>
    </lineage>
</organism>
<proteinExistence type="predicted"/>
<dbReference type="InterPro" id="IPR000281">
    <property type="entry name" value="HTH_RpiR"/>
</dbReference>
<sequence>MSVLVKIRAIRQSLTSNEAKIAEFALHSPNIIKDLSSQKLAVLVGVSQSSIVKFTQKLGYKGYPDFKFALVEAINSETDNVQLHGKITVNDDFEQLNKKLLASKHKVLLETSGLNAAANIELAVAMIKPAKRVLVAGIGASALVAKDFSYKLQKIGKMALAEASGHIQLSYVSTFSQDDLVICISESGNTTDVVAVAKLARERGAKVVTITNYSDNQLMKYADIKLHTVAEQSSLRLSSIISRTSQEFVIDLLFVALTQASRSARKMVEESNKAVREFVNQND</sequence>
<evidence type="ECO:0000313" key="7">
    <source>
        <dbReference type="Proteomes" id="UP000307790"/>
    </source>
</evidence>
<dbReference type="Pfam" id="PF01418">
    <property type="entry name" value="HTH_6"/>
    <property type="match status" value="1"/>
</dbReference>
<evidence type="ECO:0000259" key="4">
    <source>
        <dbReference type="PROSITE" id="PS51071"/>
    </source>
</evidence>
<dbReference type="Proteomes" id="UP000307790">
    <property type="component" value="Unassembled WGS sequence"/>
</dbReference>
<dbReference type="OrthoDB" id="3684496at2"/>
<gene>
    <name evidence="6" type="ORF">FE810_03565</name>
</gene>
<keyword evidence="1" id="KW-0805">Transcription regulation</keyword>
<dbReference type="PROSITE" id="PS51464">
    <property type="entry name" value="SIS"/>
    <property type="match status" value="1"/>
</dbReference>
<name>A0A5R9IVI1_9GAMM</name>
<dbReference type="InterPro" id="IPR009057">
    <property type="entry name" value="Homeodomain-like_sf"/>
</dbReference>
<dbReference type="GO" id="GO:0097367">
    <property type="term" value="F:carbohydrate derivative binding"/>
    <property type="evidence" value="ECO:0007669"/>
    <property type="project" value="InterPro"/>
</dbReference>